<evidence type="ECO:0000256" key="4">
    <source>
        <dbReference type="ARBA" id="ARBA00022692"/>
    </source>
</evidence>
<evidence type="ECO:0000256" key="7">
    <source>
        <dbReference type="RuleBase" id="RU363032"/>
    </source>
</evidence>
<evidence type="ECO:0000256" key="3">
    <source>
        <dbReference type="ARBA" id="ARBA00022475"/>
    </source>
</evidence>
<keyword evidence="3" id="KW-1003">Cell membrane</keyword>
<keyword evidence="6 7" id="KW-0472">Membrane</keyword>
<comment type="subcellular location">
    <subcellularLocation>
        <location evidence="1 7">Cell membrane</location>
        <topology evidence="1 7">Multi-pass membrane protein</topology>
    </subcellularLocation>
</comment>
<dbReference type="EMBL" id="JACHBK010000016">
    <property type="protein sequence ID" value="MBB5539008.1"/>
    <property type="molecule type" value="Genomic_DNA"/>
</dbReference>
<feature type="transmembrane region" description="Helical" evidence="7">
    <location>
        <begin position="225"/>
        <end position="244"/>
    </location>
</feature>
<feature type="transmembrane region" description="Helical" evidence="7">
    <location>
        <begin position="127"/>
        <end position="148"/>
    </location>
</feature>
<dbReference type="SUPFAM" id="SSF161098">
    <property type="entry name" value="MetI-like"/>
    <property type="match status" value="1"/>
</dbReference>
<sequence>MSKNSKTAGWGSALAVSPAKKIRRPFNWRSLMSQLFTVAVTLFGLLVLTFVIGRMMPSDPVRAIVGEDATRETYEMVFRQLGLDRPLWEQFFIYLRDVLTGNFGVSIRTGQPVITDILHVLPATIELATFAILIGATLGVSLGVLAAVNKDRWPDHVVRVFSLMGHSMPIFWTGMIGLLVFYAALGWVGGSGRMADFYIGLVDERTGFLLIDSALAQDWEVFRSALNHLILPASILGYSSSAYITRMTRSFMLDQINQEYITTARVKGLSRRQTIWRHAFLNIRVQLVTIVALAYGSLLEGAVLIETVFAWPGFGQYLTNNMLIGDMNAVMTCVLIVGVIFITLNLISDMLYRIFDPRTR</sequence>
<feature type="domain" description="ABC transmembrane type-1" evidence="8">
    <location>
        <begin position="121"/>
        <end position="352"/>
    </location>
</feature>
<dbReference type="PROSITE" id="PS50928">
    <property type="entry name" value="ABC_TM1"/>
    <property type="match status" value="1"/>
</dbReference>
<keyword evidence="10" id="KW-1185">Reference proteome</keyword>
<proteinExistence type="inferred from homology"/>
<dbReference type="AlphaFoldDB" id="A0A7W8UGW5"/>
<evidence type="ECO:0000256" key="1">
    <source>
        <dbReference type="ARBA" id="ARBA00004651"/>
    </source>
</evidence>
<feature type="transmembrane region" description="Helical" evidence="7">
    <location>
        <begin position="31"/>
        <end position="52"/>
    </location>
</feature>
<dbReference type="Pfam" id="PF19300">
    <property type="entry name" value="BPD_transp_1_N"/>
    <property type="match status" value="1"/>
</dbReference>
<dbReference type="GO" id="GO:0071916">
    <property type="term" value="F:dipeptide transmembrane transporter activity"/>
    <property type="evidence" value="ECO:0007669"/>
    <property type="project" value="TreeGrafter"/>
</dbReference>
<organism evidence="9 10">
    <name type="scientific">Rhizobium giardinii</name>
    <dbReference type="NCBI Taxonomy" id="56731"/>
    <lineage>
        <taxon>Bacteria</taxon>
        <taxon>Pseudomonadati</taxon>
        <taxon>Pseudomonadota</taxon>
        <taxon>Alphaproteobacteria</taxon>
        <taxon>Hyphomicrobiales</taxon>
        <taxon>Rhizobiaceae</taxon>
        <taxon>Rhizobium/Agrobacterium group</taxon>
        <taxon>Rhizobium</taxon>
    </lineage>
</organism>
<keyword evidence="2 7" id="KW-0813">Transport</keyword>
<dbReference type="CDD" id="cd06261">
    <property type="entry name" value="TM_PBP2"/>
    <property type="match status" value="1"/>
</dbReference>
<keyword evidence="5 7" id="KW-1133">Transmembrane helix</keyword>
<dbReference type="Gene3D" id="1.10.3720.10">
    <property type="entry name" value="MetI-like"/>
    <property type="match status" value="1"/>
</dbReference>
<reference evidence="9 10" key="1">
    <citation type="submission" date="2020-08" db="EMBL/GenBank/DDBJ databases">
        <title>Genomic Encyclopedia of Type Strains, Phase IV (KMG-V): Genome sequencing to study the core and pangenomes of soil and plant-associated prokaryotes.</title>
        <authorList>
            <person name="Whitman W."/>
        </authorList>
    </citation>
    <scope>NUCLEOTIDE SEQUENCE [LARGE SCALE GENOMIC DNA]</scope>
    <source>
        <strain evidence="9 10">SEMIA 4084</strain>
    </source>
</reference>
<name>A0A7W8UGW5_9HYPH</name>
<evidence type="ECO:0000256" key="6">
    <source>
        <dbReference type="ARBA" id="ARBA00023136"/>
    </source>
</evidence>
<feature type="transmembrane region" description="Helical" evidence="7">
    <location>
        <begin position="329"/>
        <end position="352"/>
    </location>
</feature>
<comment type="caution">
    <text evidence="9">The sequence shown here is derived from an EMBL/GenBank/DDBJ whole genome shotgun (WGS) entry which is preliminary data.</text>
</comment>
<evidence type="ECO:0000256" key="2">
    <source>
        <dbReference type="ARBA" id="ARBA00022448"/>
    </source>
</evidence>
<comment type="similarity">
    <text evidence="7">Belongs to the binding-protein-dependent transport system permease family.</text>
</comment>
<dbReference type="Pfam" id="PF00528">
    <property type="entry name" value="BPD_transp_1"/>
    <property type="match status" value="1"/>
</dbReference>
<evidence type="ECO:0000313" key="10">
    <source>
        <dbReference type="Proteomes" id="UP000585507"/>
    </source>
</evidence>
<gene>
    <name evidence="9" type="ORF">GGD55_005751</name>
</gene>
<feature type="transmembrane region" description="Helical" evidence="7">
    <location>
        <begin position="169"/>
        <end position="188"/>
    </location>
</feature>
<dbReference type="InterPro" id="IPR035906">
    <property type="entry name" value="MetI-like_sf"/>
</dbReference>
<evidence type="ECO:0000259" key="8">
    <source>
        <dbReference type="PROSITE" id="PS50928"/>
    </source>
</evidence>
<feature type="transmembrane region" description="Helical" evidence="7">
    <location>
        <begin position="287"/>
        <end position="309"/>
    </location>
</feature>
<keyword evidence="4 7" id="KW-0812">Transmembrane</keyword>
<dbReference type="PANTHER" id="PTHR43163">
    <property type="entry name" value="DIPEPTIDE TRANSPORT SYSTEM PERMEASE PROTEIN DPPB-RELATED"/>
    <property type="match status" value="1"/>
</dbReference>
<accession>A0A7W8UGW5</accession>
<evidence type="ECO:0000313" key="9">
    <source>
        <dbReference type="EMBL" id="MBB5539008.1"/>
    </source>
</evidence>
<dbReference type="InterPro" id="IPR000515">
    <property type="entry name" value="MetI-like"/>
</dbReference>
<dbReference type="PANTHER" id="PTHR43163:SF8">
    <property type="entry name" value="D,D-DIPEPTIDE TRANSPORT SYSTEM PERMEASE PROTEIN DDPB-RELATED"/>
    <property type="match status" value="1"/>
</dbReference>
<protein>
    <submittedName>
        <fullName evidence="9">Peptide/nickel transport system permease protein</fullName>
    </submittedName>
</protein>
<evidence type="ECO:0000256" key="5">
    <source>
        <dbReference type="ARBA" id="ARBA00022989"/>
    </source>
</evidence>
<dbReference type="Proteomes" id="UP000585507">
    <property type="component" value="Unassembled WGS sequence"/>
</dbReference>
<dbReference type="GO" id="GO:0005886">
    <property type="term" value="C:plasma membrane"/>
    <property type="evidence" value="ECO:0007669"/>
    <property type="project" value="UniProtKB-SubCell"/>
</dbReference>
<dbReference type="InterPro" id="IPR045621">
    <property type="entry name" value="BPD_transp_1_N"/>
</dbReference>